<protein>
    <submittedName>
        <fullName evidence="2">Uncharacterized protein</fullName>
    </submittedName>
</protein>
<evidence type="ECO:0000313" key="2">
    <source>
        <dbReference type="EMBL" id="RMZ93888.1"/>
    </source>
</evidence>
<feature type="compositionally biased region" description="Basic residues" evidence="1">
    <location>
        <begin position="1"/>
        <end position="11"/>
    </location>
</feature>
<proteinExistence type="predicted"/>
<gene>
    <name evidence="2" type="ORF">BpHYR1_026250</name>
</gene>
<feature type="region of interest" description="Disordered" evidence="1">
    <location>
        <begin position="1"/>
        <end position="25"/>
    </location>
</feature>
<name>A0A3M7P488_BRAPC</name>
<dbReference type="Proteomes" id="UP000276133">
    <property type="component" value="Unassembled WGS sequence"/>
</dbReference>
<keyword evidence="3" id="KW-1185">Reference proteome</keyword>
<accession>A0A3M7P488</accession>
<sequence>MPSHGKNKKSSNKLDSDSKTKANTPVQQLTIQNLFDPDDNTTVHFTASNTSLWINKTICDTPTGEVSINKLYPLNKLNQSSDNSPFKSNNFTFFSNNWLNLNIKGRQTALNTVNSSLSKKTSITSYLDQQSHKRYTTCILSDVKNS</sequence>
<organism evidence="2 3">
    <name type="scientific">Brachionus plicatilis</name>
    <name type="common">Marine rotifer</name>
    <name type="synonym">Brachionus muelleri</name>
    <dbReference type="NCBI Taxonomy" id="10195"/>
    <lineage>
        <taxon>Eukaryota</taxon>
        <taxon>Metazoa</taxon>
        <taxon>Spiralia</taxon>
        <taxon>Gnathifera</taxon>
        <taxon>Rotifera</taxon>
        <taxon>Eurotatoria</taxon>
        <taxon>Monogononta</taxon>
        <taxon>Pseudotrocha</taxon>
        <taxon>Ploima</taxon>
        <taxon>Brachionidae</taxon>
        <taxon>Brachionus</taxon>
    </lineage>
</organism>
<evidence type="ECO:0000313" key="3">
    <source>
        <dbReference type="Proteomes" id="UP000276133"/>
    </source>
</evidence>
<dbReference type="EMBL" id="REGN01013480">
    <property type="protein sequence ID" value="RMZ93888.1"/>
    <property type="molecule type" value="Genomic_DNA"/>
</dbReference>
<reference evidence="2 3" key="1">
    <citation type="journal article" date="2018" name="Sci. Rep.">
        <title>Genomic signatures of local adaptation to the degree of environmental predictability in rotifers.</title>
        <authorList>
            <person name="Franch-Gras L."/>
            <person name="Hahn C."/>
            <person name="Garcia-Roger E.M."/>
            <person name="Carmona M.J."/>
            <person name="Serra M."/>
            <person name="Gomez A."/>
        </authorList>
    </citation>
    <scope>NUCLEOTIDE SEQUENCE [LARGE SCALE GENOMIC DNA]</scope>
    <source>
        <strain evidence="2">HYR1</strain>
    </source>
</reference>
<evidence type="ECO:0000256" key="1">
    <source>
        <dbReference type="SAM" id="MobiDB-lite"/>
    </source>
</evidence>
<dbReference type="AlphaFoldDB" id="A0A3M7P488"/>
<comment type="caution">
    <text evidence="2">The sequence shown here is derived from an EMBL/GenBank/DDBJ whole genome shotgun (WGS) entry which is preliminary data.</text>
</comment>